<keyword evidence="1" id="KW-0732">Signal</keyword>
<protein>
    <submittedName>
        <fullName evidence="2">Uncharacterized protein</fullName>
    </submittedName>
</protein>
<evidence type="ECO:0000313" key="3">
    <source>
        <dbReference type="Proteomes" id="UP000283387"/>
    </source>
</evidence>
<accession>A0A419VUQ6</accession>
<dbReference type="EMBL" id="RAPN01000006">
    <property type="protein sequence ID" value="RKD85176.1"/>
    <property type="molecule type" value="Genomic_DNA"/>
</dbReference>
<dbReference type="RefSeq" id="WP_147377320.1">
    <property type="nucleotide sequence ID" value="NZ_RAPN01000006.1"/>
</dbReference>
<dbReference type="AlphaFoldDB" id="A0A419VUQ6"/>
<feature type="chain" id="PRO_5019205450" evidence="1">
    <location>
        <begin position="22"/>
        <end position="60"/>
    </location>
</feature>
<sequence length="60" mass="6307">MKKIIFLLGIMAIMASCGSKATKPVEEEVAPAVEETVVDSVEVAMPDSVEVAMPDTVVAE</sequence>
<reference evidence="2 3" key="1">
    <citation type="submission" date="2018-09" db="EMBL/GenBank/DDBJ databases">
        <title>Genomic Encyclopedia of Archaeal and Bacterial Type Strains, Phase II (KMG-II): from individual species to whole genera.</title>
        <authorList>
            <person name="Goeker M."/>
        </authorList>
    </citation>
    <scope>NUCLEOTIDE SEQUENCE [LARGE SCALE GENOMIC DNA]</scope>
    <source>
        <strain evidence="2 3">DSM 27148</strain>
    </source>
</reference>
<organism evidence="2 3">
    <name type="scientific">Mangrovibacterium diazotrophicum</name>
    <dbReference type="NCBI Taxonomy" id="1261403"/>
    <lineage>
        <taxon>Bacteria</taxon>
        <taxon>Pseudomonadati</taxon>
        <taxon>Bacteroidota</taxon>
        <taxon>Bacteroidia</taxon>
        <taxon>Marinilabiliales</taxon>
        <taxon>Prolixibacteraceae</taxon>
        <taxon>Mangrovibacterium</taxon>
    </lineage>
</organism>
<comment type="caution">
    <text evidence="2">The sequence shown here is derived from an EMBL/GenBank/DDBJ whole genome shotgun (WGS) entry which is preliminary data.</text>
</comment>
<proteinExistence type="predicted"/>
<keyword evidence="3" id="KW-1185">Reference proteome</keyword>
<evidence type="ECO:0000313" key="2">
    <source>
        <dbReference type="EMBL" id="RKD85176.1"/>
    </source>
</evidence>
<gene>
    <name evidence="2" type="ORF">BC643_4695</name>
</gene>
<dbReference type="PROSITE" id="PS51257">
    <property type="entry name" value="PROKAR_LIPOPROTEIN"/>
    <property type="match status" value="1"/>
</dbReference>
<name>A0A419VUQ6_9BACT</name>
<dbReference type="Proteomes" id="UP000283387">
    <property type="component" value="Unassembled WGS sequence"/>
</dbReference>
<feature type="signal peptide" evidence="1">
    <location>
        <begin position="1"/>
        <end position="21"/>
    </location>
</feature>
<evidence type="ECO:0000256" key="1">
    <source>
        <dbReference type="SAM" id="SignalP"/>
    </source>
</evidence>